<dbReference type="PROSITE" id="PS00518">
    <property type="entry name" value="ZF_RING_1"/>
    <property type="match status" value="1"/>
</dbReference>
<dbReference type="OMA" id="CTCKIVN"/>
<feature type="transmembrane region" description="Helical" evidence="6">
    <location>
        <begin position="180"/>
        <end position="202"/>
    </location>
</feature>
<keyword evidence="1" id="KW-0479">Metal-binding</keyword>
<reference evidence="8 9" key="1">
    <citation type="submission" date="2017-07" db="EMBL/GenBank/DDBJ databases">
        <title>An improved, manually edited Actinidia chinensis var. chinensis (kiwifruit) genome highlights the challenges associated with draft genomes and gene prediction in plants.</title>
        <authorList>
            <person name="Pilkington S."/>
            <person name="Crowhurst R."/>
            <person name="Hilario E."/>
            <person name="Nardozza S."/>
            <person name="Fraser L."/>
            <person name="Peng Y."/>
            <person name="Gunaseelan K."/>
            <person name="Simpson R."/>
            <person name="Tahir J."/>
            <person name="Deroles S."/>
            <person name="Templeton K."/>
            <person name="Luo Z."/>
            <person name="Davy M."/>
            <person name="Cheng C."/>
            <person name="Mcneilage M."/>
            <person name="Scaglione D."/>
            <person name="Liu Y."/>
            <person name="Zhang Q."/>
            <person name="Datson P."/>
            <person name="De Silva N."/>
            <person name="Gardiner S."/>
            <person name="Bassett H."/>
            <person name="Chagne D."/>
            <person name="Mccallum J."/>
            <person name="Dzierzon H."/>
            <person name="Deng C."/>
            <person name="Wang Y.-Y."/>
            <person name="Barron N."/>
            <person name="Manako K."/>
            <person name="Bowen J."/>
            <person name="Foster T."/>
            <person name="Erridge Z."/>
            <person name="Tiffin H."/>
            <person name="Waite C."/>
            <person name="Davies K."/>
            <person name="Grierson E."/>
            <person name="Laing W."/>
            <person name="Kirk R."/>
            <person name="Chen X."/>
            <person name="Wood M."/>
            <person name="Montefiori M."/>
            <person name="Brummell D."/>
            <person name="Schwinn K."/>
            <person name="Catanach A."/>
            <person name="Fullerton C."/>
            <person name="Li D."/>
            <person name="Meiyalaghan S."/>
            <person name="Nieuwenhuizen N."/>
            <person name="Read N."/>
            <person name="Prakash R."/>
            <person name="Hunter D."/>
            <person name="Zhang H."/>
            <person name="Mckenzie M."/>
            <person name="Knabel M."/>
            <person name="Harris A."/>
            <person name="Allan A."/>
            <person name="Chen A."/>
            <person name="Janssen B."/>
            <person name="Plunkett B."/>
            <person name="Dwamena C."/>
            <person name="Voogd C."/>
            <person name="Leif D."/>
            <person name="Lafferty D."/>
            <person name="Souleyre E."/>
            <person name="Varkonyi-Gasic E."/>
            <person name="Gambi F."/>
            <person name="Hanley J."/>
            <person name="Yao J.-L."/>
            <person name="Cheung J."/>
            <person name="David K."/>
            <person name="Warren B."/>
            <person name="Marsh K."/>
            <person name="Snowden K."/>
            <person name="Lin-Wang K."/>
            <person name="Brian L."/>
            <person name="Martinez-Sanchez M."/>
            <person name="Wang M."/>
            <person name="Ileperuma N."/>
            <person name="Macnee N."/>
            <person name="Campin R."/>
            <person name="Mcatee P."/>
            <person name="Drummond R."/>
            <person name="Espley R."/>
            <person name="Ireland H."/>
            <person name="Wu R."/>
            <person name="Atkinson R."/>
            <person name="Karunairetnam S."/>
            <person name="Bulley S."/>
            <person name="Chunkath S."/>
            <person name="Hanley Z."/>
            <person name="Storey R."/>
            <person name="Thrimawithana A."/>
            <person name="Thomson S."/>
            <person name="David C."/>
            <person name="Testolin R."/>
        </authorList>
    </citation>
    <scope>NUCLEOTIDE SEQUENCE [LARGE SCALE GENOMIC DNA]</scope>
    <source>
        <strain evidence="9">cv. Red5</strain>
        <tissue evidence="8">Young leaf</tissue>
    </source>
</reference>
<dbReference type="Gramene" id="PSS02876">
    <property type="protein sequence ID" value="PSS02876"/>
    <property type="gene ID" value="CEY00_Acc21256"/>
</dbReference>
<dbReference type="InterPro" id="IPR017907">
    <property type="entry name" value="Znf_RING_CS"/>
</dbReference>
<keyword evidence="9" id="KW-1185">Reference proteome</keyword>
<dbReference type="Proteomes" id="UP000241394">
    <property type="component" value="Chromosome LG19"/>
</dbReference>
<keyword evidence="2 4" id="KW-0863">Zinc-finger</keyword>
<evidence type="ECO:0000256" key="6">
    <source>
        <dbReference type="SAM" id="Phobius"/>
    </source>
</evidence>
<evidence type="ECO:0000259" key="7">
    <source>
        <dbReference type="PROSITE" id="PS50089"/>
    </source>
</evidence>
<evidence type="ECO:0000256" key="2">
    <source>
        <dbReference type="ARBA" id="ARBA00022771"/>
    </source>
</evidence>
<keyword evidence="6" id="KW-1133">Transmembrane helix</keyword>
<reference evidence="9" key="2">
    <citation type="journal article" date="2018" name="BMC Genomics">
        <title>A manually annotated Actinidia chinensis var. chinensis (kiwifruit) genome highlights the challenges associated with draft genomes and gene prediction in plants.</title>
        <authorList>
            <person name="Pilkington S.M."/>
            <person name="Crowhurst R."/>
            <person name="Hilario E."/>
            <person name="Nardozza S."/>
            <person name="Fraser L."/>
            <person name="Peng Y."/>
            <person name="Gunaseelan K."/>
            <person name="Simpson R."/>
            <person name="Tahir J."/>
            <person name="Deroles S.C."/>
            <person name="Templeton K."/>
            <person name="Luo Z."/>
            <person name="Davy M."/>
            <person name="Cheng C."/>
            <person name="McNeilage M."/>
            <person name="Scaglione D."/>
            <person name="Liu Y."/>
            <person name="Zhang Q."/>
            <person name="Datson P."/>
            <person name="De Silva N."/>
            <person name="Gardiner S.E."/>
            <person name="Bassett H."/>
            <person name="Chagne D."/>
            <person name="McCallum J."/>
            <person name="Dzierzon H."/>
            <person name="Deng C."/>
            <person name="Wang Y.Y."/>
            <person name="Barron L."/>
            <person name="Manako K."/>
            <person name="Bowen J."/>
            <person name="Foster T.M."/>
            <person name="Erridge Z.A."/>
            <person name="Tiffin H."/>
            <person name="Waite C.N."/>
            <person name="Davies K.M."/>
            <person name="Grierson E.P."/>
            <person name="Laing W.A."/>
            <person name="Kirk R."/>
            <person name="Chen X."/>
            <person name="Wood M."/>
            <person name="Montefiori M."/>
            <person name="Brummell D.A."/>
            <person name="Schwinn K.E."/>
            <person name="Catanach A."/>
            <person name="Fullerton C."/>
            <person name="Li D."/>
            <person name="Meiyalaghan S."/>
            <person name="Nieuwenhuizen N."/>
            <person name="Read N."/>
            <person name="Prakash R."/>
            <person name="Hunter D."/>
            <person name="Zhang H."/>
            <person name="McKenzie M."/>
            <person name="Knabel M."/>
            <person name="Harris A."/>
            <person name="Allan A.C."/>
            <person name="Gleave A."/>
            <person name="Chen A."/>
            <person name="Janssen B.J."/>
            <person name="Plunkett B."/>
            <person name="Ampomah-Dwamena C."/>
            <person name="Voogd C."/>
            <person name="Leif D."/>
            <person name="Lafferty D."/>
            <person name="Souleyre E.J.F."/>
            <person name="Varkonyi-Gasic E."/>
            <person name="Gambi F."/>
            <person name="Hanley J."/>
            <person name="Yao J.L."/>
            <person name="Cheung J."/>
            <person name="David K.M."/>
            <person name="Warren B."/>
            <person name="Marsh K."/>
            <person name="Snowden K.C."/>
            <person name="Lin-Wang K."/>
            <person name="Brian L."/>
            <person name="Martinez-Sanchez M."/>
            <person name="Wang M."/>
            <person name="Ileperuma N."/>
            <person name="Macnee N."/>
            <person name="Campin R."/>
            <person name="McAtee P."/>
            <person name="Drummond R.S.M."/>
            <person name="Espley R.V."/>
            <person name="Ireland H.S."/>
            <person name="Wu R."/>
            <person name="Atkinson R.G."/>
            <person name="Karunairetnam S."/>
            <person name="Bulley S."/>
            <person name="Chunkath S."/>
            <person name="Hanley Z."/>
            <person name="Storey R."/>
            <person name="Thrimawithana A.H."/>
            <person name="Thomson S."/>
            <person name="David C."/>
            <person name="Testolin R."/>
            <person name="Huang H."/>
            <person name="Hellens R.P."/>
            <person name="Schaffer R.J."/>
        </authorList>
    </citation>
    <scope>NUCLEOTIDE SEQUENCE [LARGE SCALE GENOMIC DNA]</scope>
    <source>
        <strain evidence="9">cv. Red5</strain>
    </source>
</reference>
<keyword evidence="6" id="KW-0812">Transmembrane</keyword>
<feature type="transmembrane region" description="Helical" evidence="6">
    <location>
        <begin position="141"/>
        <end position="160"/>
    </location>
</feature>
<dbReference type="PANTHER" id="PTHR22894:SF4">
    <property type="entry name" value="E3 UBIQUITIN-PROTEIN LIGASE RNF170-LIKE ISOFORM X1"/>
    <property type="match status" value="1"/>
</dbReference>
<dbReference type="GO" id="GO:0008270">
    <property type="term" value="F:zinc ion binding"/>
    <property type="evidence" value="ECO:0007669"/>
    <property type="project" value="UniProtKB-KW"/>
</dbReference>
<keyword evidence="3" id="KW-0862">Zinc</keyword>
<dbReference type="InterPro" id="IPR038896">
    <property type="entry name" value="RNF170"/>
</dbReference>
<dbReference type="AlphaFoldDB" id="A0A2R6Q6H7"/>
<dbReference type="PROSITE" id="PS50089">
    <property type="entry name" value="ZF_RING_2"/>
    <property type="match status" value="1"/>
</dbReference>
<name>A0A2R6Q6H7_ACTCC</name>
<dbReference type="InterPro" id="IPR027370">
    <property type="entry name" value="Znf-RING_euk"/>
</dbReference>
<organism evidence="8 9">
    <name type="scientific">Actinidia chinensis var. chinensis</name>
    <name type="common">Chinese soft-hair kiwi</name>
    <dbReference type="NCBI Taxonomy" id="1590841"/>
    <lineage>
        <taxon>Eukaryota</taxon>
        <taxon>Viridiplantae</taxon>
        <taxon>Streptophyta</taxon>
        <taxon>Embryophyta</taxon>
        <taxon>Tracheophyta</taxon>
        <taxon>Spermatophyta</taxon>
        <taxon>Magnoliopsida</taxon>
        <taxon>eudicotyledons</taxon>
        <taxon>Gunneridae</taxon>
        <taxon>Pentapetalae</taxon>
        <taxon>asterids</taxon>
        <taxon>Ericales</taxon>
        <taxon>Actinidiaceae</taxon>
        <taxon>Actinidia</taxon>
    </lineage>
</organism>
<proteinExistence type="predicted"/>
<feature type="compositionally biased region" description="Basic and acidic residues" evidence="5">
    <location>
        <begin position="20"/>
        <end position="57"/>
    </location>
</feature>
<accession>A0A2R6Q6H7</accession>
<dbReference type="InParanoid" id="A0A2R6Q6H7"/>
<evidence type="ECO:0000256" key="3">
    <source>
        <dbReference type="ARBA" id="ARBA00022833"/>
    </source>
</evidence>
<dbReference type="PANTHER" id="PTHR22894">
    <property type="entry name" value="RING-TYPE DOMAIN-CONTAINING PROTEIN"/>
    <property type="match status" value="1"/>
</dbReference>
<dbReference type="Pfam" id="PF13445">
    <property type="entry name" value="zf-RING_UBOX"/>
    <property type="match status" value="1"/>
</dbReference>
<protein>
    <submittedName>
        <fullName evidence="8">E3 ubiquitin-protein like</fullName>
    </submittedName>
</protein>
<evidence type="ECO:0000256" key="4">
    <source>
        <dbReference type="PROSITE-ProRule" id="PRU00175"/>
    </source>
</evidence>
<dbReference type="SUPFAM" id="SSF57850">
    <property type="entry name" value="RING/U-box"/>
    <property type="match status" value="1"/>
</dbReference>
<sequence length="247" mass="28185">MKFLNLLRLRKRRNRNPSDNPKEDATEGSDSSRERIGGIPEVSEREAEEPSERKGETETDLPLVDDCCPICFGEFAVPCRAPCGHWYCADCILQYWNHGAALKPCKCPMCSQLITRLIPGASFDRCQAVEVLENVRKYNRLFVGGIYGLILKVLALPLLIKRVFYEMMDPNAADNHLFKVRLFAILLGVLYSFTPFDFLPIGRRNAIDLFDNLAIALVFTLYMIGLYRRRQRRQIVRQLAAAPLDPS</sequence>
<dbReference type="STRING" id="1590841.A0A2R6Q6H7"/>
<dbReference type="InterPro" id="IPR013083">
    <property type="entry name" value="Znf_RING/FYVE/PHD"/>
</dbReference>
<dbReference type="OrthoDB" id="9049620at2759"/>
<dbReference type="SMART" id="SM00184">
    <property type="entry name" value="RING"/>
    <property type="match status" value="1"/>
</dbReference>
<dbReference type="EMBL" id="NKQK01000019">
    <property type="protein sequence ID" value="PSS02876.1"/>
    <property type="molecule type" value="Genomic_DNA"/>
</dbReference>
<dbReference type="GO" id="GO:0061630">
    <property type="term" value="F:ubiquitin protein ligase activity"/>
    <property type="evidence" value="ECO:0007669"/>
    <property type="project" value="InterPro"/>
</dbReference>
<evidence type="ECO:0000256" key="5">
    <source>
        <dbReference type="SAM" id="MobiDB-lite"/>
    </source>
</evidence>
<dbReference type="InterPro" id="IPR001841">
    <property type="entry name" value="Znf_RING"/>
</dbReference>
<evidence type="ECO:0000313" key="9">
    <source>
        <dbReference type="Proteomes" id="UP000241394"/>
    </source>
</evidence>
<dbReference type="Gene3D" id="3.30.40.10">
    <property type="entry name" value="Zinc/RING finger domain, C3HC4 (zinc finger)"/>
    <property type="match status" value="1"/>
</dbReference>
<feature type="transmembrane region" description="Helical" evidence="6">
    <location>
        <begin position="209"/>
        <end position="227"/>
    </location>
</feature>
<evidence type="ECO:0000313" key="8">
    <source>
        <dbReference type="EMBL" id="PSS02876.1"/>
    </source>
</evidence>
<evidence type="ECO:0000256" key="1">
    <source>
        <dbReference type="ARBA" id="ARBA00022723"/>
    </source>
</evidence>
<comment type="caution">
    <text evidence="8">The sequence shown here is derived from an EMBL/GenBank/DDBJ whole genome shotgun (WGS) entry which is preliminary data.</text>
</comment>
<keyword evidence="6" id="KW-0472">Membrane</keyword>
<feature type="region of interest" description="Disordered" evidence="5">
    <location>
        <begin position="9"/>
        <end position="59"/>
    </location>
</feature>
<gene>
    <name evidence="8" type="ORF">CEY00_Acc21256</name>
</gene>
<feature type="domain" description="RING-type" evidence="7">
    <location>
        <begin position="68"/>
        <end position="111"/>
    </location>
</feature>